<evidence type="ECO:0000313" key="2">
    <source>
        <dbReference type="EMBL" id="RAL44604.1"/>
    </source>
</evidence>
<name>A0A328DGD7_9ASTE</name>
<keyword evidence="3" id="KW-1185">Reference proteome</keyword>
<feature type="domain" description="DUF6598" evidence="1">
    <location>
        <begin position="24"/>
        <end position="154"/>
    </location>
</feature>
<reference evidence="2 3" key="1">
    <citation type="submission" date="2018-06" db="EMBL/GenBank/DDBJ databases">
        <title>The Genome of Cuscuta australis (Dodder) Provides Insight into the Evolution of Plant Parasitism.</title>
        <authorList>
            <person name="Liu H."/>
        </authorList>
    </citation>
    <scope>NUCLEOTIDE SEQUENCE [LARGE SCALE GENOMIC DNA]</scope>
    <source>
        <strain evidence="3">cv. Yunnan</strain>
        <tissue evidence="2">Vines</tissue>
    </source>
</reference>
<protein>
    <recommendedName>
        <fullName evidence="1">DUF6598 domain-containing protein</fullName>
    </recommendedName>
</protein>
<dbReference type="Pfam" id="PF20241">
    <property type="entry name" value="DUF6598"/>
    <property type="match status" value="1"/>
</dbReference>
<dbReference type="EMBL" id="NQVE01000142">
    <property type="protein sequence ID" value="RAL44604.1"/>
    <property type="molecule type" value="Genomic_DNA"/>
</dbReference>
<sequence length="186" mass="20862">MLEDEEGEIVSGTIEWNVRYEVTLLSYANFDFRLKETVLGKRGEVTVGYAVVQEAFSATVEVILMREGGDLPEKVHGKIIAIQDIEGMLPLSLFYKSKDDAMSLRSYDNAILLTRSVVVAPATEFRISATLYDNSGQIVKGCAKFHPKFGTKRQNIKTKLIPHSKMPCGEKNLVSQYELEVSVTFY</sequence>
<accession>A0A328DGD7</accession>
<comment type="caution">
    <text evidence="2">The sequence shown here is derived from an EMBL/GenBank/DDBJ whole genome shotgun (WGS) entry which is preliminary data.</text>
</comment>
<evidence type="ECO:0000259" key="1">
    <source>
        <dbReference type="Pfam" id="PF20241"/>
    </source>
</evidence>
<evidence type="ECO:0000313" key="3">
    <source>
        <dbReference type="Proteomes" id="UP000249390"/>
    </source>
</evidence>
<gene>
    <name evidence="2" type="ORF">DM860_003363</name>
</gene>
<organism evidence="2 3">
    <name type="scientific">Cuscuta australis</name>
    <dbReference type="NCBI Taxonomy" id="267555"/>
    <lineage>
        <taxon>Eukaryota</taxon>
        <taxon>Viridiplantae</taxon>
        <taxon>Streptophyta</taxon>
        <taxon>Embryophyta</taxon>
        <taxon>Tracheophyta</taxon>
        <taxon>Spermatophyta</taxon>
        <taxon>Magnoliopsida</taxon>
        <taxon>eudicotyledons</taxon>
        <taxon>Gunneridae</taxon>
        <taxon>Pentapetalae</taxon>
        <taxon>asterids</taxon>
        <taxon>lamiids</taxon>
        <taxon>Solanales</taxon>
        <taxon>Convolvulaceae</taxon>
        <taxon>Cuscuteae</taxon>
        <taxon>Cuscuta</taxon>
        <taxon>Cuscuta subgen. Grammica</taxon>
        <taxon>Cuscuta sect. Cleistogrammica</taxon>
    </lineage>
</organism>
<proteinExistence type="predicted"/>
<dbReference type="PANTHER" id="PTHR33065">
    <property type="entry name" value="OS07G0486400 PROTEIN"/>
    <property type="match status" value="1"/>
</dbReference>
<dbReference type="PANTHER" id="PTHR33065:SF88">
    <property type="entry name" value="OS11G0104220 PROTEIN"/>
    <property type="match status" value="1"/>
</dbReference>
<dbReference type="AlphaFoldDB" id="A0A328DGD7"/>
<dbReference type="InterPro" id="IPR046533">
    <property type="entry name" value="DUF6598"/>
</dbReference>
<dbReference type="Proteomes" id="UP000249390">
    <property type="component" value="Unassembled WGS sequence"/>
</dbReference>